<organism evidence="1 2">
    <name type="scientific">Phormidium nigroviride PCC 7112</name>
    <dbReference type="NCBI Taxonomy" id="179408"/>
    <lineage>
        <taxon>Bacteria</taxon>
        <taxon>Bacillati</taxon>
        <taxon>Cyanobacteriota</taxon>
        <taxon>Cyanophyceae</taxon>
        <taxon>Oscillatoriophycideae</taxon>
        <taxon>Oscillatoriales</taxon>
        <taxon>Oscillatoriaceae</taxon>
        <taxon>Phormidium</taxon>
    </lineage>
</organism>
<dbReference type="AlphaFoldDB" id="K9VK51"/>
<gene>
    <name evidence="1" type="ORF">Osc7112_3200</name>
</gene>
<evidence type="ECO:0000313" key="2">
    <source>
        <dbReference type="Proteomes" id="UP000010478"/>
    </source>
</evidence>
<keyword evidence="2" id="KW-1185">Reference proteome</keyword>
<dbReference type="KEGG" id="oni:Osc7112_3200"/>
<accession>K9VK51</accession>
<evidence type="ECO:0000313" key="1">
    <source>
        <dbReference type="EMBL" id="AFZ07585.1"/>
    </source>
</evidence>
<dbReference type="Proteomes" id="UP000010478">
    <property type="component" value="Chromosome"/>
</dbReference>
<reference evidence="1 2" key="1">
    <citation type="submission" date="2012-05" db="EMBL/GenBank/DDBJ databases">
        <title>Finished chromosome of genome of Oscillatoria sp. PCC 7112.</title>
        <authorList>
            <consortium name="US DOE Joint Genome Institute"/>
            <person name="Gugger M."/>
            <person name="Coursin T."/>
            <person name="Rippka R."/>
            <person name="Tandeau De Marsac N."/>
            <person name="Huntemann M."/>
            <person name="Wei C.-L."/>
            <person name="Han J."/>
            <person name="Detter J.C."/>
            <person name="Han C."/>
            <person name="Tapia R."/>
            <person name="Davenport K."/>
            <person name="Daligault H."/>
            <person name="Erkkila T."/>
            <person name="Gu W."/>
            <person name="Munk A.C.C."/>
            <person name="Teshima H."/>
            <person name="Xu Y."/>
            <person name="Chain P."/>
            <person name="Chen A."/>
            <person name="Krypides N."/>
            <person name="Mavromatis K."/>
            <person name="Markowitz V."/>
            <person name="Szeto E."/>
            <person name="Ivanova N."/>
            <person name="Mikhailova N."/>
            <person name="Ovchinnikova G."/>
            <person name="Pagani I."/>
            <person name="Pati A."/>
            <person name="Goodwin L."/>
            <person name="Peters L."/>
            <person name="Pitluck S."/>
            <person name="Woyke T."/>
            <person name="Kerfeld C."/>
        </authorList>
    </citation>
    <scope>NUCLEOTIDE SEQUENCE [LARGE SCALE GENOMIC DNA]</scope>
    <source>
        <strain evidence="1 2">PCC 7112</strain>
    </source>
</reference>
<proteinExistence type="predicted"/>
<name>K9VK51_9CYAN</name>
<dbReference type="HOGENOM" id="CLU_2618628_0_0_3"/>
<dbReference type="EMBL" id="CP003614">
    <property type="protein sequence ID" value="AFZ07585.1"/>
    <property type="molecule type" value="Genomic_DNA"/>
</dbReference>
<protein>
    <submittedName>
        <fullName evidence="1">Uncharacterized protein</fullName>
    </submittedName>
</protein>
<sequence length="78" mass="8769">MGEKVIMPMLPDVILLGVQVSCSRVFYSPCAVYNIDARYVNHYQLPIPNAQLPITHHWKISINTTSPIEFAGNLQRSA</sequence>